<sequence>MEEPKLSPFKLTPSRIILLIFGVLVLLIGISTAMGGLNSYQELKGASAAAQNGESVEPASTPTP</sequence>
<reference evidence="3 5" key="2">
    <citation type="submission" date="2016-11" db="EMBL/GenBank/DDBJ databases">
        <authorList>
            <person name="Jaros S."/>
            <person name="Januszkiewicz K."/>
            <person name="Wedrychowicz H."/>
        </authorList>
    </citation>
    <scope>NUCLEOTIDE SEQUENCE [LARGE SCALE GENOMIC DNA]</scope>
    <source>
        <strain evidence="3 5">DSM 17137</strain>
    </source>
</reference>
<name>A0A0F5LVX7_9HYPH</name>
<dbReference type="EMBL" id="LAJF01000036">
    <property type="protein sequence ID" value="KKB86441.1"/>
    <property type="molecule type" value="Genomic_DNA"/>
</dbReference>
<accession>A0A0F5LVX7</accession>
<protein>
    <submittedName>
        <fullName evidence="2">Uncharacterized protein</fullName>
    </submittedName>
</protein>
<evidence type="ECO:0000313" key="5">
    <source>
        <dbReference type="Proteomes" id="UP000184533"/>
    </source>
</evidence>
<keyword evidence="1" id="KW-0812">Transmembrane</keyword>
<dbReference type="STRING" id="1121477.SAMN02745223_01333"/>
<dbReference type="AlphaFoldDB" id="A0A0F5LVX7"/>
<dbReference type="RefSeq" id="WP_046133770.1">
    <property type="nucleotide sequence ID" value="NZ_FQVC01000003.1"/>
</dbReference>
<keyword evidence="1" id="KW-0472">Membrane</keyword>
<dbReference type="PATRIC" id="fig|1121477.3.peg.1545"/>
<evidence type="ECO:0000256" key="1">
    <source>
        <dbReference type="SAM" id="Phobius"/>
    </source>
</evidence>
<keyword evidence="4" id="KW-1185">Reference proteome</keyword>
<gene>
    <name evidence="3" type="ORF">SAMN02745223_01333</name>
    <name evidence="2" type="ORF">VW29_02445</name>
</gene>
<evidence type="ECO:0000313" key="4">
    <source>
        <dbReference type="Proteomes" id="UP000033608"/>
    </source>
</evidence>
<organism evidence="2 4">
    <name type="scientific">Devosia limi DSM 17137</name>
    <dbReference type="NCBI Taxonomy" id="1121477"/>
    <lineage>
        <taxon>Bacteria</taxon>
        <taxon>Pseudomonadati</taxon>
        <taxon>Pseudomonadota</taxon>
        <taxon>Alphaproteobacteria</taxon>
        <taxon>Hyphomicrobiales</taxon>
        <taxon>Devosiaceae</taxon>
        <taxon>Devosia</taxon>
    </lineage>
</organism>
<keyword evidence="1" id="KW-1133">Transmembrane helix</keyword>
<dbReference type="OrthoDB" id="7951181at2"/>
<reference evidence="2 4" key="1">
    <citation type="submission" date="2015-03" db="EMBL/GenBank/DDBJ databases">
        <authorList>
            <person name="Hassan Y.I."/>
            <person name="Lepp D."/>
            <person name="Zhou T."/>
        </authorList>
    </citation>
    <scope>NUCLEOTIDE SEQUENCE [LARGE SCALE GENOMIC DNA]</scope>
    <source>
        <strain evidence="2 4">DSM 17137</strain>
    </source>
</reference>
<dbReference type="EMBL" id="FQVC01000003">
    <property type="protein sequence ID" value="SHE88972.1"/>
    <property type="molecule type" value="Genomic_DNA"/>
</dbReference>
<evidence type="ECO:0000313" key="3">
    <source>
        <dbReference type="EMBL" id="SHE88972.1"/>
    </source>
</evidence>
<proteinExistence type="predicted"/>
<dbReference type="Proteomes" id="UP000033608">
    <property type="component" value="Unassembled WGS sequence"/>
</dbReference>
<dbReference type="Proteomes" id="UP000184533">
    <property type="component" value="Unassembled WGS sequence"/>
</dbReference>
<evidence type="ECO:0000313" key="2">
    <source>
        <dbReference type="EMBL" id="KKB86441.1"/>
    </source>
</evidence>
<feature type="transmembrane region" description="Helical" evidence="1">
    <location>
        <begin position="16"/>
        <end position="37"/>
    </location>
</feature>